<comment type="subcellular location">
    <subcellularLocation>
        <location evidence="1">Cell outer membrane</location>
    </subcellularLocation>
</comment>
<dbReference type="EMBL" id="UOEH01000073">
    <property type="protein sequence ID" value="VAV91855.1"/>
    <property type="molecule type" value="Genomic_DNA"/>
</dbReference>
<gene>
    <name evidence="6" type="ORF">MNBD_ALPHA05-1295</name>
</gene>
<sequence length="365" mass="41268">MRKITRRSKFCGVAGLVVASMTFNAFTASASAQQKIDEPQLSPMLFGETEKQRREKIRQEEEAQEEALLITDEQKRDHQDLDEPRLDPLIFGPRWRDDDEDLTGARITLGEEDNNRGFFSAFNFLTPEETNLSLGLGPVYRPDYFGSDDYEFRADPQVYIKVKNFVFLDDTGADIALFGFSRFRVGPTLRIARRRDQDDNPDLNGLGDVGTTFEFGGFVATTFLDRFAVKAKVRHGLKTGHRGTIVDGILTALIFRSDLFSLSTSARTSWVGNRYADAYFSVTPDQSARSGGRLPVYDANAGFRDLGVSVTGYVNIGDRWSFNPYATYSYVYGEIAQTPIIAQYGNRDQFTFGVHLMRQFNFNIR</sequence>
<organism evidence="6">
    <name type="scientific">hydrothermal vent metagenome</name>
    <dbReference type="NCBI Taxonomy" id="652676"/>
    <lineage>
        <taxon>unclassified sequences</taxon>
        <taxon>metagenomes</taxon>
        <taxon>ecological metagenomes</taxon>
    </lineage>
</organism>
<dbReference type="GO" id="GO:0009279">
    <property type="term" value="C:cell outer membrane"/>
    <property type="evidence" value="ECO:0007669"/>
    <property type="project" value="UniProtKB-SubCell"/>
</dbReference>
<proteinExistence type="predicted"/>
<evidence type="ECO:0000256" key="5">
    <source>
        <dbReference type="SAM" id="MobiDB-lite"/>
    </source>
</evidence>
<dbReference type="PANTHER" id="PTHR38776">
    <property type="entry name" value="MLTA-INTERACTING PROTEIN-RELATED"/>
    <property type="match status" value="1"/>
</dbReference>
<evidence type="ECO:0000256" key="2">
    <source>
        <dbReference type="ARBA" id="ARBA00022729"/>
    </source>
</evidence>
<keyword evidence="4" id="KW-0998">Cell outer membrane</keyword>
<reference evidence="6" key="1">
    <citation type="submission" date="2018-06" db="EMBL/GenBank/DDBJ databases">
        <authorList>
            <person name="Zhirakovskaya E."/>
        </authorList>
    </citation>
    <scope>NUCLEOTIDE SEQUENCE</scope>
</reference>
<feature type="region of interest" description="Disordered" evidence="5">
    <location>
        <begin position="41"/>
        <end position="63"/>
    </location>
</feature>
<keyword evidence="3" id="KW-0472">Membrane</keyword>
<evidence type="ECO:0000256" key="3">
    <source>
        <dbReference type="ARBA" id="ARBA00023136"/>
    </source>
</evidence>
<evidence type="ECO:0000256" key="1">
    <source>
        <dbReference type="ARBA" id="ARBA00004442"/>
    </source>
</evidence>
<evidence type="ECO:0000313" key="6">
    <source>
        <dbReference type="EMBL" id="VAV91855.1"/>
    </source>
</evidence>
<protein>
    <submittedName>
        <fullName evidence="6">Uncharacterized protein</fullName>
    </submittedName>
</protein>
<keyword evidence="2" id="KW-0732">Signal</keyword>
<accession>A0A3B0S9T4</accession>
<evidence type="ECO:0000256" key="4">
    <source>
        <dbReference type="ARBA" id="ARBA00023237"/>
    </source>
</evidence>
<dbReference type="PANTHER" id="PTHR38776:SF1">
    <property type="entry name" value="MLTA-INTERACTING PROTEIN-RELATED"/>
    <property type="match status" value="1"/>
</dbReference>
<name>A0A3B0S9T4_9ZZZZ</name>
<dbReference type="AlphaFoldDB" id="A0A3B0S9T4"/>
<dbReference type="Pfam" id="PF06629">
    <property type="entry name" value="MipA"/>
    <property type="match status" value="1"/>
</dbReference>
<dbReference type="InterPro" id="IPR010583">
    <property type="entry name" value="MipA"/>
</dbReference>
<feature type="compositionally biased region" description="Basic and acidic residues" evidence="5">
    <location>
        <begin position="48"/>
        <end position="61"/>
    </location>
</feature>